<feature type="compositionally biased region" description="Basic and acidic residues" evidence="1">
    <location>
        <begin position="543"/>
        <end position="557"/>
    </location>
</feature>
<name>A0ABV6KZN5_9SPHI</name>
<sequence length="728" mass="79785">MNQGKTTISKNQAPVQQVESSNASAMGYAAVTRFAQPAAGLPAQLKRGVESLSGLPMDDVQVHYNSKTPTQIGALAYAKGNQIHLGPGQEQHLPHEAWHVVQQKQGRVKPTLQAKGLAINDNPALETEADVMGQRAAQLKTADDMPATPLNNPVSQPAGVVQRKIGLEFQAVDSIFLKNITQTRTPLGGIDNMFHIEGDGDVGPNGPDLEIITNAVDETDTGREHLVRIMAAIVKFLNKIEHHMPFEKLNTAEGLIEKVIPKDTKDVKAENLETKDASSVIDWNEIVTDSFQQNFKKKYEGERKTKEEKGAALNKTRKSFKEHLESIQKEAQSFHIPNGEKFFSPQATVGIKFDNVVDLIEHLTRAPFKNAGIEQAPPEEKDEAKITGTHTGAQMHANIIGWGNTEPRKPFRQASIDGLNEAKKIPGTVSRKVRGLAAIFYGFAKNESEDHKTNIRSSYPKGAYVKDWMPFMLRNGFWAFINSLTEKELREIELLMGGSALDLPIVSGLDAGGHDEIADAEIQTIKEVLNHSLKRKKAILNKEKAKEGKEEEGKEEKKEEEEETKEEEEEDDDPLQALGIAGYGQISETTLKYDTKLKEKYKIESIDDIGISNTEREPLEPKQPAQRGAIIELSNESSEPKQPARRGAIIELRKLGSQVPVEKLTEFALAVFDLIREIHDPGITTRSSSSSSSSSSSLSSVPSSSSSSSSPAPSLSSSSSSSLSSSPQ</sequence>
<feature type="region of interest" description="Disordered" evidence="1">
    <location>
        <begin position="543"/>
        <end position="578"/>
    </location>
</feature>
<dbReference type="EMBL" id="JBHLTS010000004">
    <property type="protein sequence ID" value="MFC0512939.1"/>
    <property type="molecule type" value="Genomic_DNA"/>
</dbReference>
<dbReference type="InterPro" id="IPR025295">
    <property type="entry name" value="eCIS_core_dom"/>
</dbReference>
<evidence type="ECO:0000313" key="3">
    <source>
        <dbReference type="EMBL" id="MFC0512939.1"/>
    </source>
</evidence>
<dbReference type="Proteomes" id="UP001589828">
    <property type="component" value="Unassembled WGS sequence"/>
</dbReference>
<protein>
    <submittedName>
        <fullName evidence="3">DUF4157 domain-containing protein</fullName>
    </submittedName>
</protein>
<feature type="region of interest" description="Disordered" evidence="1">
    <location>
        <begin position="611"/>
        <end position="645"/>
    </location>
</feature>
<feature type="compositionally biased region" description="Low complexity" evidence="1">
    <location>
        <begin position="687"/>
        <end position="728"/>
    </location>
</feature>
<feature type="compositionally biased region" description="Acidic residues" evidence="1">
    <location>
        <begin position="558"/>
        <end position="574"/>
    </location>
</feature>
<gene>
    <name evidence="3" type="ORF">ACFFGT_01970</name>
</gene>
<reference evidence="3 4" key="1">
    <citation type="submission" date="2024-09" db="EMBL/GenBank/DDBJ databases">
        <authorList>
            <person name="Sun Q."/>
            <person name="Mori K."/>
        </authorList>
    </citation>
    <scope>NUCLEOTIDE SEQUENCE [LARGE SCALE GENOMIC DNA]</scope>
    <source>
        <strain evidence="3 4">NCAIM B.02415</strain>
    </source>
</reference>
<feature type="domain" description="eCIS core" evidence="2">
    <location>
        <begin position="41"/>
        <end position="106"/>
    </location>
</feature>
<evidence type="ECO:0000256" key="1">
    <source>
        <dbReference type="SAM" id="MobiDB-lite"/>
    </source>
</evidence>
<accession>A0ABV6KZN5</accession>
<feature type="region of interest" description="Disordered" evidence="1">
    <location>
        <begin position="681"/>
        <end position="728"/>
    </location>
</feature>
<evidence type="ECO:0000259" key="2">
    <source>
        <dbReference type="Pfam" id="PF13699"/>
    </source>
</evidence>
<keyword evidence="4" id="KW-1185">Reference proteome</keyword>
<proteinExistence type="predicted"/>
<dbReference type="Pfam" id="PF13699">
    <property type="entry name" value="eCIS_core"/>
    <property type="match status" value="1"/>
</dbReference>
<comment type="caution">
    <text evidence="3">The sequence shown here is derived from an EMBL/GenBank/DDBJ whole genome shotgun (WGS) entry which is preliminary data.</text>
</comment>
<evidence type="ECO:0000313" key="4">
    <source>
        <dbReference type="Proteomes" id="UP001589828"/>
    </source>
</evidence>
<organism evidence="3 4">
    <name type="scientific">Mucilaginibacter angelicae</name>
    <dbReference type="NCBI Taxonomy" id="869718"/>
    <lineage>
        <taxon>Bacteria</taxon>
        <taxon>Pseudomonadati</taxon>
        <taxon>Bacteroidota</taxon>
        <taxon>Sphingobacteriia</taxon>
        <taxon>Sphingobacteriales</taxon>
        <taxon>Sphingobacteriaceae</taxon>
        <taxon>Mucilaginibacter</taxon>
    </lineage>
</organism>
<dbReference type="RefSeq" id="WP_377020815.1">
    <property type="nucleotide sequence ID" value="NZ_JBHLTS010000004.1"/>
</dbReference>